<dbReference type="SMART" id="SM00256">
    <property type="entry name" value="FBOX"/>
    <property type="match status" value="1"/>
</dbReference>
<evidence type="ECO:0000313" key="3">
    <source>
        <dbReference type="Proteomes" id="UP001287286"/>
    </source>
</evidence>
<sequence length="584" mass="66490">MPGIMAEHQAAFRNVPPEVLVKVSSFLPAADRKRLRLVSRQMSALVARQCFARHTTVLASFALERTEELIKHDRLGGLVKHLRIVAESAPGQSAEHTNECLWNSATGKSEAREAQFALDPVVSLGEENLVQRLSTILSWGGRRCLRTLELHARFIKDSQAPSSPIACRSAQIDHQRLWARASQLYRLTMTALARSGVAIPDLRIYSNTAGFCVPSYDITIAPPRHIDADMAQYGAAVENCALKFATRVDHGWERLNMVYGADAAATERRRQRRHWLQIDDEVEWRWMAGVAFDDDGDANRFDVDGSDCDSDDDVDESIEDNKGSEIPGRYGDTMPQAICEDNYSGVARFLKHMPNLRSLELHMFQTLEYEEIDGLSRLNMYGRVFRNMVRQTLQFNKLRRLTLRGICLTGSILITFMERHRQIESLELHHAILCNKDPYDRHWKTVLRTIARKCAREKPGGLLARMFCSDLCDVPRSGRATANYGSRNAENLRGTDELLRQEWIDWGWCTFTKGAPKNSPTILHSFAILHTREFNRQDMEKDDIFEIETEPGRDPPSNTAFICFDNDDDEYLSLRQAMYGTTYG</sequence>
<gene>
    <name evidence="2" type="ORF">Purlil1_9212</name>
</gene>
<dbReference type="InterPro" id="IPR036047">
    <property type="entry name" value="F-box-like_dom_sf"/>
</dbReference>
<accession>A0ABR0BQS3</accession>
<dbReference type="InterPro" id="IPR001810">
    <property type="entry name" value="F-box_dom"/>
</dbReference>
<reference evidence="2 3" key="1">
    <citation type="journal article" date="2024" name="Microbiol. Resour. Announc.">
        <title>Genome annotations for the ascomycete fungi Trichoderma harzianum, Trichoderma aggressivum, and Purpureocillium lilacinum.</title>
        <authorList>
            <person name="Beijen E.P.W."/>
            <person name="Ohm R.A."/>
        </authorList>
    </citation>
    <scope>NUCLEOTIDE SEQUENCE [LARGE SCALE GENOMIC DNA]</scope>
    <source>
        <strain evidence="2 3">CBS 150709</strain>
    </source>
</reference>
<dbReference type="Pfam" id="PF00646">
    <property type="entry name" value="F-box"/>
    <property type="match status" value="1"/>
</dbReference>
<comment type="caution">
    <text evidence="2">The sequence shown here is derived from an EMBL/GenBank/DDBJ whole genome shotgun (WGS) entry which is preliminary data.</text>
</comment>
<dbReference type="EMBL" id="JAWRVI010000041">
    <property type="protein sequence ID" value="KAK4086366.1"/>
    <property type="molecule type" value="Genomic_DNA"/>
</dbReference>
<organism evidence="2 3">
    <name type="scientific">Purpureocillium lilacinum</name>
    <name type="common">Paecilomyces lilacinus</name>
    <dbReference type="NCBI Taxonomy" id="33203"/>
    <lineage>
        <taxon>Eukaryota</taxon>
        <taxon>Fungi</taxon>
        <taxon>Dikarya</taxon>
        <taxon>Ascomycota</taxon>
        <taxon>Pezizomycotina</taxon>
        <taxon>Sordariomycetes</taxon>
        <taxon>Hypocreomycetidae</taxon>
        <taxon>Hypocreales</taxon>
        <taxon>Ophiocordycipitaceae</taxon>
        <taxon>Purpureocillium</taxon>
    </lineage>
</organism>
<name>A0ABR0BQS3_PURLI</name>
<feature type="domain" description="F-box" evidence="1">
    <location>
        <begin position="9"/>
        <end position="54"/>
    </location>
</feature>
<dbReference type="CDD" id="cd09917">
    <property type="entry name" value="F-box_SF"/>
    <property type="match status" value="1"/>
</dbReference>
<proteinExistence type="predicted"/>
<evidence type="ECO:0000259" key="1">
    <source>
        <dbReference type="PROSITE" id="PS50181"/>
    </source>
</evidence>
<dbReference type="Proteomes" id="UP001287286">
    <property type="component" value="Unassembled WGS sequence"/>
</dbReference>
<protein>
    <recommendedName>
        <fullName evidence="1">F-box domain-containing protein</fullName>
    </recommendedName>
</protein>
<keyword evidence="3" id="KW-1185">Reference proteome</keyword>
<evidence type="ECO:0000313" key="2">
    <source>
        <dbReference type="EMBL" id="KAK4086366.1"/>
    </source>
</evidence>
<dbReference type="SUPFAM" id="SSF81383">
    <property type="entry name" value="F-box domain"/>
    <property type="match status" value="1"/>
</dbReference>
<dbReference type="PROSITE" id="PS50181">
    <property type="entry name" value="FBOX"/>
    <property type="match status" value="1"/>
</dbReference>